<name>A0ABW0VRS8_9BACL</name>
<organism evidence="3 4">
    <name type="scientific">Paenibacillus solisilvae</name>
    <dbReference type="NCBI Taxonomy" id="2486751"/>
    <lineage>
        <taxon>Bacteria</taxon>
        <taxon>Bacillati</taxon>
        <taxon>Bacillota</taxon>
        <taxon>Bacilli</taxon>
        <taxon>Bacillales</taxon>
        <taxon>Paenibacillaceae</taxon>
        <taxon>Paenibacillus</taxon>
    </lineage>
</organism>
<keyword evidence="1" id="KW-0500">Molybdenum</keyword>
<dbReference type="InterPro" id="IPR001453">
    <property type="entry name" value="MoaB/Mog_dom"/>
</dbReference>
<keyword evidence="1" id="KW-0501">Molybdenum cofactor biosynthesis</keyword>
<dbReference type="Pfam" id="PF00994">
    <property type="entry name" value="MoCF_biosynth"/>
    <property type="match status" value="1"/>
</dbReference>
<comment type="catalytic activity">
    <reaction evidence="1">
        <text>adenylyl-molybdopterin + molybdate = Mo-molybdopterin + AMP + H(+)</text>
        <dbReference type="Rhea" id="RHEA:35047"/>
        <dbReference type="ChEBI" id="CHEBI:15378"/>
        <dbReference type="ChEBI" id="CHEBI:36264"/>
        <dbReference type="ChEBI" id="CHEBI:62727"/>
        <dbReference type="ChEBI" id="CHEBI:71302"/>
        <dbReference type="ChEBI" id="CHEBI:456215"/>
    </reaction>
</comment>
<keyword evidence="1" id="KW-0808">Transferase</keyword>
<dbReference type="Gene3D" id="3.40.980.10">
    <property type="entry name" value="MoaB/Mog-like domain"/>
    <property type="match status" value="1"/>
</dbReference>
<accession>A0ABW0VRS8</accession>
<keyword evidence="4" id="KW-1185">Reference proteome</keyword>
<dbReference type="PANTHER" id="PTHR10192">
    <property type="entry name" value="MOLYBDOPTERIN BIOSYNTHESIS PROTEIN"/>
    <property type="match status" value="1"/>
</dbReference>
<gene>
    <name evidence="3" type="ORF">ACFPYJ_00245</name>
</gene>
<evidence type="ECO:0000259" key="2">
    <source>
        <dbReference type="SMART" id="SM00852"/>
    </source>
</evidence>
<reference evidence="4" key="1">
    <citation type="journal article" date="2019" name="Int. J. Syst. Evol. Microbiol.">
        <title>The Global Catalogue of Microorganisms (GCM) 10K type strain sequencing project: providing services to taxonomists for standard genome sequencing and annotation.</title>
        <authorList>
            <consortium name="The Broad Institute Genomics Platform"/>
            <consortium name="The Broad Institute Genome Sequencing Center for Infectious Disease"/>
            <person name="Wu L."/>
            <person name="Ma J."/>
        </authorList>
    </citation>
    <scope>NUCLEOTIDE SEQUENCE [LARGE SCALE GENOMIC DNA]</scope>
    <source>
        <strain evidence="4">CGMCC 1.3240</strain>
    </source>
</reference>
<feature type="domain" description="MoaB/Mog" evidence="2">
    <location>
        <begin position="191"/>
        <end position="323"/>
    </location>
</feature>
<comment type="pathway">
    <text evidence="1">Cofactor biosynthesis; molybdopterin biosynthesis.</text>
</comment>
<dbReference type="Proteomes" id="UP001596047">
    <property type="component" value="Unassembled WGS sequence"/>
</dbReference>
<comment type="caution">
    <text evidence="3">The sequence shown here is derived from an EMBL/GenBank/DDBJ whole genome shotgun (WGS) entry which is preliminary data.</text>
</comment>
<evidence type="ECO:0000313" key="3">
    <source>
        <dbReference type="EMBL" id="MFC5647579.1"/>
    </source>
</evidence>
<keyword evidence="1" id="KW-0460">Magnesium</keyword>
<sequence length="343" mass="37281">MTQPSTGTVLKEVPVQEAVGLRLAHDLTQIIPGQFKGRLFKKGHVITEADIPKLLDIGKEHIYIMELGVGELHEDEAAMRMAAALQGEGTQMTEPHEGKVAIKSGLDVPGIAVIEASIVHAINNLGEIALATLHTHAVVKPGGQLAATRVVPLFVPEEKVSRVEELIHNYRLLHEGRSPVRIRPLRSFRIGLLTTGGEVFSGRIQDKFGPAVRRIVEALGSEIAEQRFAPDDRHTIVKEIHYLLEQRYDMIVVTGGMSVDPDDRTPAAIKEAGANIVSYGTPMLPGSMLLMGYLKGIPIMGLPGCVMHDPYTSFDVLLPRILAGDVITREDIVQMGYGGLHGC</sequence>
<dbReference type="PANTHER" id="PTHR10192:SF28">
    <property type="entry name" value="MOLYBDOPTERIN MOLYBDENUMTRANSFERASE"/>
    <property type="match status" value="1"/>
</dbReference>
<dbReference type="SUPFAM" id="SSF53218">
    <property type="entry name" value="Molybdenum cofactor biosynthesis proteins"/>
    <property type="match status" value="1"/>
</dbReference>
<dbReference type="EC" id="2.10.1.1" evidence="1"/>
<dbReference type="InterPro" id="IPR038987">
    <property type="entry name" value="MoeA-like"/>
</dbReference>
<evidence type="ECO:0000313" key="4">
    <source>
        <dbReference type="Proteomes" id="UP001596047"/>
    </source>
</evidence>
<dbReference type="SMART" id="SM00852">
    <property type="entry name" value="MoCF_biosynth"/>
    <property type="match status" value="1"/>
</dbReference>
<dbReference type="InterPro" id="IPR036425">
    <property type="entry name" value="MoaB/Mog-like_dom_sf"/>
</dbReference>
<protein>
    <recommendedName>
        <fullName evidence="1">Molybdopterin molybdenumtransferase</fullName>
        <ecNumber evidence="1">2.10.1.1</ecNumber>
    </recommendedName>
</protein>
<comment type="cofactor">
    <cofactor evidence="1">
        <name>Mg(2+)</name>
        <dbReference type="ChEBI" id="CHEBI:18420"/>
    </cofactor>
</comment>
<dbReference type="RefSeq" id="WP_379186018.1">
    <property type="nucleotide sequence ID" value="NZ_JBHSOW010000002.1"/>
</dbReference>
<dbReference type="EMBL" id="JBHSOW010000002">
    <property type="protein sequence ID" value="MFC5647579.1"/>
    <property type="molecule type" value="Genomic_DNA"/>
</dbReference>
<evidence type="ECO:0000256" key="1">
    <source>
        <dbReference type="RuleBase" id="RU365090"/>
    </source>
</evidence>
<dbReference type="CDD" id="cd03522">
    <property type="entry name" value="MoeA_like"/>
    <property type="match status" value="1"/>
</dbReference>
<proteinExistence type="inferred from homology"/>
<comment type="function">
    <text evidence="1">Catalyzes the insertion of molybdate into adenylated molybdopterin with the concomitant release of AMP.</text>
</comment>
<comment type="similarity">
    <text evidence="1">Belongs to the MoeA family.</text>
</comment>
<keyword evidence="1" id="KW-0479">Metal-binding</keyword>